<dbReference type="Proteomes" id="UP000001593">
    <property type="component" value="Unassembled WGS sequence"/>
</dbReference>
<evidence type="ECO:0000256" key="2">
    <source>
        <dbReference type="SAM" id="MobiDB-lite"/>
    </source>
</evidence>
<feature type="coiled-coil region" evidence="1">
    <location>
        <begin position="161"/>
        <end position="188"/>
    </location>
</feature>
<evidence type="ECO:0000256" key="1">
    <source>
        <dbReference type="SAM" id="Coils"/>
    </source>
</evidence>
<dbReference type="InParanoid" id="A7SID0"/>
<dbReference type="HOGENOM" id="CLU_925305_0_0_1"/>
<organism evidence="3 4">
    <name type="scientific">Nematostella vectensis</name>
    <name type="common">Starlet sea anemone</name>
    <dbReference type="NCBI Taxonomy" id="45351"/>
    <lineage>
        <taxon>Eukaryota</taxon>
        <taxon>Metazoa</taxon>
        <taxon>Cnidaria</taxon>
        <taxon>Anthozoa</taxon>
        <taxon>Hexacorallia</taxon>
        <taxon>Actiniaria</taxon>
        <taxon>Edwardsiidae</taxon>
        <taxon>Nematostella</taxon>
    </lineage>
</organism>
<keyword evidence="4" id="KW-1185">Reference proteome</keyword>
<accession>A7SID0</accession>
<keyword evidence="1" id="KW-0175">Coiled coil</keyword>
<reference evidence="3 4" key="1">
    <citation type="journal article" date="2007" name="Science">
        <title>Sea anemone genome reveals ancestral eumetazoan gene repertoire and genomic organization.</title>
        <authorList>
            <person name="Putnam N.H."/>
            <person name="Srivastava M."/>
            <person name="Hellsten U."/>
            <person name="Dirks B."/>
            <person name="Chapman J."/>
            <person name="Salamov A."/>
            <person name="Terry A."/>
            <person name="Shapiro H."/>
            <person name="Lindquist E."/>
            <person name="Kapitonov V.V."/>
            <person name="Jurka J."/>
            <person name="Genikhovich G."/>
            <person name="Grigoriev I.V."/>
            <person name="Lucas S.M."/>
            <person name="Steele R.E."/>
            <person name="Finnerty J.R."/>
            <person name="Technau U."/>
            <person name="Martindale M.Q."/>
            <person name="Rokhsar D.S."/>
        </authorList>
    </citation>
    <scope>NUCLEOTIDE SEQUENCE [LARGE SCALE GENOMIC DNA]</scope>
    <source>
        <strain evidence="4">CH2 X CH6</strain>
    </source>
</reference>
<dbReference type="EMBL" id="DS469667">
    <property type="protein sequence ID" value="EDO36574.1"/>
    <property type="molecule type" value="Genomic_DNA"/>
</dbReference>
<evidence type="ECO:0000313" key="3">
    <source>
        <dbReference type="EMBL" id="EDO36574.1"/>
    </source>
</evidence>
<gene>
    <name evidence="3" type="ORF">NEMVEDRAFT_v1g212735</name>
</gene>
<evidence type="ECO:0000313" key="4">
    <source>
        <dbReference type="Proteomes" id="UP000001593"/>
    </source>
</evidence>
<protein>
    <submittedName>
        <fullName evidence="3">Uncharacterized protein</fullName>
    </submittedName>
</protein>
<sequence length="301" mass="33718">MSGMDEKEVIVKEMDEVFEKETDLEVENKEQQEKWKEMDDGGTMEYLVPDNDAAMGVHAPDNQADMETTTPEEDGELTVAAPKDESELTTVGAHKDESELTTVGAHKDESELTTVEAHKDESELTTVGAHKDESERTVAAAKDDCDFSVAASELTAAVHEKEDMQGVVASLKAELSRLEEKNAQLINANASRLQSAQLSLRKYRGYNHELWNNDVGQIRENEQAREKIKGLVALQAENAAKIAELMDSTSKLADVNAELVEAANTKDEEIEMLREQLEHARKKKQSRWQRIKSRVRTFFGR</sequence>
<dbReference type="AlphaFoldDB" id="A7SID0"/>
<name>A7SID0_NEMVE</name>
<feature type="compositionally biased region" description="Basic and acidic residues" evidence="2">
    <location>
        <begin position="25"/>
        <end position="39"/>
    </location>
</feature>
<feature type="coiled-coil region" evidence="1">
    <location>
        <begin position="256"/>
        <end position="283"/>
    </location>
</feature>
<proteinExistence type="predicted"/>
<feature type="region of interest" description="Disordered" evidence="2">
    <location>
        <begin position="25"/>
        <end position="77"/>
    </location>
</feature>